<evidence type="ECO:0000256" key="1">
    <source>
        <dbReference type="ARBA" id="ARBA00004442"/>
    </source>
</evidence>
<dbReference type="GO" id="GO:0015288">
    <property type="term" value="F:porin activity"/>
    <property type="evidence" value="ECO:0007669"/>
    <property type="project" value="TreeGrafter"/>
</dbReference>
<evidence type="ECO:0008006" key="11">
    <source>
        <dbReference type="Google" id="ProtNLM"/>
    </source>
</evidence>
<proteinExistence type="inferred from homology"/>
<evidence type="ECO:0000256" key="4">
    <source>
        <dbReference type="ARBA" id="ARBA00022452"/>
    </source>
</evidence>
<comment type="caution">
    <text evidence="9">The sequence shown here is derived from an EMBL/GenBank/DDBJ whole genome shotgun (WGS) entry which is preliminary data.</text>
</comment>
<evidence type="ECO:0000256" key="6">
    <source>
        <dbReference type="ARBA" id="ARBA00023136"/>
    </source>
</evidence>
<keyword evidence="7" id="KW-0998">Cell outer membrane</keyword>
<keyword evidence="5" id="KW-0812">Transmembrane</keyword>
<keyword evidence="6" id="KW-0472">Membrane</keyword>
<dbReference type="Pfam" id="PF02321">
    <property type="entry name" value="OEP"/>
    <property type="match status" value="2"/>
</dbReference>
<evidence type="ECO:0000313" key="9">
    <source>
        <dbReference type="EMBL" id="PSC06714.1"/>
    </source>
</evidence>
<feature type="region of interest" description="Disordered" evidence="8">
    <location>
        <begin position="55"/>
        <end position="109"/>
    </location>
</feature>
<dbReference type="PANTHER" id="PTHR30026:SF22">
    <property type="entry name" value="OUTER MEMBRANE EFFLUX PROTEIN"/>
    <property type="match status" value="1"/>
</dbReference>
<gene>
    <name evidence="9" type="ORF">SLNSH_02650</name>
</gene>
<dbReference type="InterPro" id="IPR003423">
    <property type="entry name" value="OMP_efflux"/>
</dbReference>
<dbReference type="AlphaFoldDB" id="A0A2T1HYM9"/>
<evidence type="ECO:0000256" key="5">
    <source>
        <dbReference type="ARBA" id="ARBA00022692"/>
    </source>
</evidence>
<sequence length="558" mass="59255">MLMSPTTPSWIRKAWAGTARRAVRPACALAIAAALAGCKSTPQWKACAAADEATPRPACSSGLDASAGPPPAASPSAPAKSAKRDLTIPPSINEPVDTASLSPEAGTNGPELAQNFSMGEAVRRALARSPQIGLASALTSEAEAGVSVARAPFFPKVEVSGGSGEGVDGLYRASSRTVIGADKLTKTNVPIKYWDNRNATGAWRTDSNMAGTQLLYDFGATSADVERAVKTRDSQALKGMATVEDVALSAAQAYASLQQSRELLALAKDNLESLKGIASLINRNEQNGNGTQADLKRVQARVADAEAIVVDQDYETKLAIERFKRLVQAEPGALRKAPDLRAALPANSNAAFDEAIKRSPRILSAVTTVQSARAEADSLRLGDLPKISAEGQADSKNFRGQNTRTDVELRLMLTMTYKLADGGLSFAKREQAGARVTQAEMKLVSEKQDVEADIRQAYLQLAAARAKAAGLSEGVASSAKARSLYREQFQGGKRSLLELLEVQSSYYTARYNQVTNAYQEQKAQLTILKSVGRLATALENNDKAPLARAPASPRKRKA</sequence>
<reference evidence="10" key="1">
    <citation type="submission" date="2018-03" db="EMBL/GenBank/DDBJ databases">
        <authorList>
            <person name="Sun L."/>
            <person name="Liu H."/>
            <person name="Chen W."/>
            <person name="Huang K."/>
            <person name="Liu W."/>
            <person name="Gao X."/>
        </authorList>
    </citation>
    <scope>NUCLEOTIDE SEQUENCE [LARGE SCALE GENOMIC DNA]</scope>
    <source>
        <strain evidence="10">SH9</strain>
    </source>
</reference>
<comment type="similarity">
    <text evidence="2">Belongs to the outer membrane factor (OMF) (TC 1.B.17) family.</text>
</comment>
<accession>A0A2T1HYM9</accession>
<dbReference type="Proteomes" id="UP000239772">
    <property type="component" value="Unassembled WGS sequence"/>
</dbReference>
<dbReference type="PANTHER" id="PTHR30026">
    <property type="entry name" value="OUTER MEMBRANE PROTEIN TOLC"/>
    <property type="match status" value="1"/>
</dbReference>
<keyword evidence="10" id="KW-1185">Reference proteome</keyword>
<keyword evidence="4" id="KW-1134">Transmembrane beta strand</keyword>
<evidence type="ECO:0000256" key="7">
    <source>
        <dbReference type="ARBA" id="ARBA00023237"/>
    </source>
</evidence>
<evidence type="ECO:0000256" key="2">
    <source>
        <dbReference type="ARBA" id="ARBA00007613"/>
    </source>
</evidence>
<evidence type="ECO:0000256" key="3">
    <source>
        <dbReference type="ARBA" id="ARBA00022448"/>
    </source>
</evidence>
<dbReference type="GO" id="GO:0015562">
    <property type="term" value="F:efflux transmembrane transporter activity"/>
    <property type="evidence" value="ECO:0007669"/>
    <property type="project" value="InterPro"/>
</dbReference>
<evidence type="ECO:0000256" key="8">
    <source>
        <dbReference type="SAM" id="MobiDB-lite"/>
    </source>
</evidence>
<dbReference type="InterPro" id="IPR051906">
    <property type="entry name" value="TolC-like"/>
</dbReference>
<dbReference type="Gene3D" id="1.20.1600.10">
    <property type="entry name" value="Outer membrane efflux proteins (OEP)"/>
    <property type="match status" value="1"/>
</dbReference>
<dbReference type="EMBL" id="PVZS01000002">
    <property type="protein sequence ID" value="PSC06714.1"/>
    <property type="molecule type" value="Genomic_DNA"/>
</dbReference>
<protein>
    <recommendedName>
        <fullName evidence="11">Channel protein TolC</fullName>
    </recommendedName>
</protein>
<comment type="subcellular location">
    <subcellularLocation>
        <location evidence="1">Cell outer membrane</location>
    </subcellularLocation>
</comment>
<organism evidence="9 10">
    <name type="scientific">Alsobacter soli</name>
    <dbReference type="NCBI Taxonomy" id="2109933"/>
    <lineage>
        <taxon>Bacteria</taxon>
        <taxon>Pseudomonadati</taxon>
        <taxon>Pseudomonadota</taxon>
        <taxon>Alphaproteobacteria</taxon>
        <taxon>Hyphomicrobiales</taxon>
        <taxon>Alsobacteraceae</taxon>
        <taxon>Alsobacter</taxon>
    </lineage>
</organism>
<keyword evidence="3" id="KW-0813">Transport</keyword>
<dbReference type="SUPFAM" id="SSF56954">
    <property type="entry name" value="Outer membrane efflux proteins (OEP)"/>
    <property type="match status" value="1"/>
</dbReference>
<evidence type="ECO:0000313" key="10">
    <source>
        <dbReference type="Proteomes" id="UP000239772"/>
    </source>
</evidence>
<name>A0A2T1HYM9_9HYPH</name>
<dbReference type="GO" id="GO:0009279">
    <property type="term" value="C:cell outer membrane"/>
    <property type="evidence" value="ECO:0007669"/>
    <property type="project" value="UniProtKB-SubCell"/>
</dbReference>
<dbReference type="GO" id="GO:1990281">
    <property type="term" value="C:efflux pump complex"/>
    <property type="evidence" value="ECO:0007669"/>
    <property type="project" value="TreeGrafter"/>
</dbReference>